<gene>
    <name evidence="2" type="ORF">CJ030_MR5G017236</name>
</gene>
<organism evidence="2 3">
    <name type="scientific">Morella rubra</name>
    <name type="common">Chinese bayberry</name>
    <dbReference type="NCBI Taxonomy" id="262757"/>
    <lineage>
        <taxon>Eukaryota</taxon>
        <taxon>Viridiplantae</taxon>
        <taxon>Streptophyta</taxon>
        <taxon>Embryophyta</taxon>
        <taxon>Tracheophyta</taxon>
        <taxon>Spermatophyta</taxon>
        <taxon>Magnoliopsida</taxon>
        <taxon>eudicotyledons</taxon>
        <taxon>Gunneridae</taxon>
        <taxon>Pentapetalae</taxon>
        <taxon>rosids</taxon>
        <taxon>fabids</taxon>
        <taxon>Fagales</taxon>
        <taxon>Myricaceae</taxon>
        <taxon>Morella</taxon>
    </lineage>
</organism>
<sequence length="156" mass="15541">MALKSILLVFLVLAAAAAPIAVAQLGLLNGLLGLISIKGTVACSLGGGTAASGSALPVFPNALVQLQCGPGNVVASSTTNGSGVFSIILDPLQMLLSSLLNNCGLVVNTPLASCNAQLPALGGLRSPLQFIGSTVQGLLNIANVIPTEFRYVSATT</sequence>
<evidence type="ECO:0000256" key="1">
    <source>
        <dbReference type="SAM" id="SignalP"/>
    </source>
</evidence>
<evidence type="ECO:0000313" key="3">
    <source>
        <dbReference type="Proteomes" id="UP000516437"/>
    </source>
</evidence>
<protein>
    <submittedName>
        <fullName evidence="2">Phylloplanin</fullName>
    </submittedName>
</protein>
<feature type="signal peptide" evidence="1">
    <location>
        <begin position="1"/>
        <end position="17"/>
    </location>
</feature>
<dbReference type="EMBL" id="RXIC02000023">
    <property type="protein sequence ID" value="KAB1213973.1"/>
    <property type="molecule type" value="Genomic_DNA"/>
</dbReference>
<dbReference type="OrthoDB" id="905355at2759"/>
<proteinExistence type="predicted"/>
<keyword evidence="3" id="KW-1185">Reference proteome</keyword>
<reference evidence="2 3" key="1">
    <citation type="journal article" date="2019" name="Plant Biotechnol. J.">
        <title>The red bayberry genome and genetic basis of sex determination.</title>
        <authorList>
            <person name="Jia H.M."/>
            <person name="Jia H.J."/>
            <person name="Cai Q.L."/>
            <person name="Wang Y."/>
            <person name="Zhao H.B."/>
            <person name="Yang W.F."/>
            <person name="Wang G.Y."/>
            <person name="Li Y.H."/>
            <person name="Zhan D.L."/>
            <person name="Shen Y.T."/>
            <person name="Niu Q.F."/>
            <person name="Chang L."/>
            <person name="Qiu J."/>
            <person name="Zhao L."/>
            <person name="Xie H.B."/>
            <person name="Fu W.Y."/>
            <person name="Jin J."/>
            <person name="Li X.W."/>
            <person name="Jiao Y."/>
            <person name="Zhou C.C."/>
            <person name="Tu T."/>
            <person name="Chai C.Y."/>
            <person name="Gao J.L."/>
            <person name="Fan L.J."/>
            <person name="van de Weg E."/>
            <person name="Wang J.Y."/>
            <person name="Gao Z.S."/>
        </authorList>
    </citation>
    <scope>NUCLEOTIDE SEQUENCE [LARGE SCALE GENOMIC DNA]</scope>
    <source>
        <tissue evidence="2">Leaves</tissue>
    </source>
</reference>
<dbReference type="AlphaFoldDB" id="A0A6A1VML1"/>
<comment type="caution">
    <text evidence="2">The sequence shown here is derived from an EMBL/GenBank/DDBJ whole genome shotgun (WGS) entry which is preliminary data.</text>
</comment>
<name>A0A6A1VML1_9ROSI</name>
<dbReference type="PANTHER" id="PTHR34458:SF5">
    <property type="entry name" value="POLLEN OLE E 1 ALLERGEN AND EXTENSIN FAMILY PROTEIN"/>
    <property type="match status" value="1"/>
</dbReference>
<dbReference type="InterPro" id="IPR040404">
    <property type="entry name" value="Phylloplanin-like"/>
</dbReference>
<feature type="chain" id="PRO_5025373156" evidence="1">
    <location>
        <begin position="18"/>
        <end position="156"/>
    </location>
</feature>
<accession>A0A6A1VML1</accession>
<keyword evidence="1" id="KW-0732">Signal</keyword>
<evidence type="ECO:0000313" key="2">
    <source>
        <dbReference type="EMBL" id="KAB1213973.1"/>
    </source>
</evidence>
<dbReference type="PANTHER" id="PTHR34458">
    <property type="entry name" value="POLLEN OLE E 1 ALLERGEN AND EXTENSIN FAMILY PROTEIN-RELATED"/>
    <property type="match status" value="1"/>
</dbReference>
<dbReference type="Proteomes" id="UP000516437">
    <property type="component" value="Chromosome 5"/>
</dbReference>